<dbReference type="Proteomes" id="UP001277972">
    <property type="component" value="Unassembled WGS sequence"/>
</dbReference>
<dbReference type="EMBL" id="JAWZSR010000010">
    <property type="protein sequence ID" value="MDX8047272.1"/>
    <property type="molecule type" value="Genomic_DNA"/>
</dbReference>
<reference evidence="1" key="1">
    <citation type="submission" date="2023-11" db="EMBL/GenBank/DDBJ databases">
        <title>Gracilibacillus pellucida a moderately halophilic bacterium isolated from saline soil in Xinjiang province.</title>
        <authorList>
            <person name="Zhang Z."/>
            <person name="Tan F."/>
            <person name="Wang Y."/>
            <person name="Xia M."/>
        </authorList>
    </citation>
    <scope>NUCLEOTIDE SEQUENCE</scope>
    <source>
        <strain evidence="1">S3-1-1</strain>
    </source>
</reference>
<evidence type="ECO:0000313" key="1">
    <source>
        <dbReference type="EMBL" id="MDX8047272.1"/>
    </source>
</evidence>
<proteinExistence type="predicted"/>
<name>A0ACC6M8U0_9BACI</name>
<sequence>MITLQHHPKLTDVAAFIARLNGNSETHIGYCGKKFDEVIDTLKKDFGDLPARDAFLIATKSDHIIGVCGFDADIERGKAEIWGPFVDYEDVLQVSIMLWEAMIRKIPDVIHTVSLFPEDNNKKVMTFANELSFDSISKESVLTCSKETFRRITNDSVINLSSEHYSSFMKLHEQLFPNAYIKGNEIIEGLSEKSTVFGVVDQHNKLLGYLYAEADPEFGEGSIEFFGVTPLSRNKGIGASLLSKGLEWLFAFPSIEEVTLCVRADNNKAIRLYKSLGFTIEHQLTLFEKRLDKSK</sequence>
<gene>
    <name evidence="1" type="ORF">SH601_14980</name>
</gene>
<accession>A0ACC6M8U0</accession>
<organism evidence="1 2">
    <name type="scientific">Gracilibacillus pellucidus</name>
    <dbReference type="NCBI Taxonomy" id="3095368"/>
    <lineage>
        <taxon>Bacteria</taxon>
        <taxon>Bacillati</taxon>
        <taxon>Bacillota</taxon>
        <taxon>Bacilli</taxon>
        <taxon>Bacillales</taxon>
        <taxon>Bacillaceae</taxon>
        <taxon>Gracilibacillus</taxon>
    </lineage>
</organism>
<keyword evidence="2" id="KW-1185">Reference proteome</keyword>
<protein>
    <submittedName>
        <fullName evidence="1">GNAT family N-acetyltransferase</fullName>
    </submittedName>
</protein>
<evidence type="ECO:0000313" key="2">
    <source>
        <dbReference type="Proteomes" id="UP001277972"/>
    </source>
</evidence>
<comment type="caution">
    <text evidence="1">The sequence shown here is derived from an EMBL/GenBank/DDBJ whole genome shotgun (WGS) entry which is preliminary data.</text>
</comment>